<gene>
    <name evidence="9" type="ORF">ACFFIA_18995</name>
</gene>
<dbReference type="RefSeq" id="WP_377252809.1">
    <property type="nucleotide sequence ID" value="NZ_JBHLUH010000039.1"/>
</dbReference>
<proteinExistence type="inferred from homology"/>
<dbReference type="PANTHER" id="PTHR43386:SF1">
    <property type="entry name" value="D,D-DIPEPTIDE TRANSPORT SYSTEM PERMEASE PROTEIN DDPC-RELATED"/>
    <property type="match status" value="1"/>
</dbReference>
<dbReference type="Pfam" id="PF00528">
    <property type="entry name" value="BPD_transp_1"/>
    <property type="match status" value="1"/>
</dbReference>
<dbReference type="PANTHER" id="PTHR43386">
    <property type="entry name" value="OLIGOPEPTIDE TRANSPORT SYSTEM PERMEASE PROTEIN APPC"/>
    <property type="match status" value="1"/>
</dbReference>
<feature type="transmembrane region" description="Helical" evidence="7">
    <location>
        <begin position="215"/>
        <end position="235"/>
    </location>
</feature>
<keyword evidence="10" id="KW-1185">Reference proteome</keyword>
<keyword evidence="3" id="KW-1003">Cell membrane</keyword>
<comment type="caution">
    <text evidence="9">The sequence shown here is derived from an EMBL/GenBank/DDBJ whole genome shotgun (WGS) entry which is preliminary data.</text>
</comment>
<evidence type="ECO:0000256" key="6">
    <source>
        <dbReference type="ARBA" id="ARBA00023136"/>
    </source>
</evidence>
<evidence type="ECO:0000256" key="7">
    <source>
        <dbReference type="RuleBase" id="RU363032"/>
    </source>
</evidence>
<dbReference type="PROSITE" id="PS50928">
    <property type="entry name" value="ABC_TM1"/>
    <property type="match status" value="1"/>
</dbReference>
<feature type="domain" description="ABC transmembrane type-1" evidence="8">
    <location>
        <begin position="90"/>
        <end position="276"/>
    </location>
</feature>
<evidence type="ECO:0000256" key="2">
    <source>
        <dbReference type="ARBA" id="ARBA00022448"/>
    </source>
</evidence>
<comment type="subcellular location">
    <subcellularLocation>
        <location evidence="1 7">Cell membrane</location>
        <topology evidence="1 7">Multi-pass membrane protein</topology>
    </subcellularLocation>
</comment>
<keyword evidence="4 7" id="KW-0812">Transmembrane</keyword>
<feature type="transmembrane region" description="Helical" evidence="7">
    <location>
        <begin position="255"/>
        <end position="275"/>
    </location>
</feature>
<keyword evidence="6 7" id="KW-0472">Membrane</keyword>
<evidence type="ECO:0000256" key="4">
    <source>
        <dbReference type="ARBA" id="ARBA00022692"/>
    </source>
</evidence>
<feature type="transmembrane region" description="Helical" evidence="7">
    <location>
        <begin position="90"/>
        <end position="114"/>
    </location>
</feature>
<sequence length="285" mass="29882">MTTATVPVSARPRRRLAWLRGHGDLGLRLGLLLLAVLVLIGLVGPLLLPDPNATAAGQSLLPPGPDHLFGTDRYGRDLLARTVAAIRLDLVLGIGVAVAAMLLGSLLGAVAGYLGGIVDEVVMRLTDALLAFPGFVLALMVVAFTGNSLVFMAIGVTIGSMPHFVRLARARALSERELDYIPASKLAGSGNGGIIFGHIMPNTIGAPLIQTTVTAGWAILDIAALSFLGVGVQPPTAEWGTMISEGYSEILTGKWWPAFFPGLFMLIAVLAFQLIGDGLSKWKNS</sequence>
<dbReference type="InterPro" id="IPR000515">
    <property type="entry name" value="MetI-like"/>
</dbReference>
<feature type="transmembrane region" description="Helical" evidence="7">
    <location>
        <begin position="25"/>
        <end position="48"/>
    </location>
</feature>
<dbReference type="InterPro" id="IPR050366">
    <property type="entry name" value="BP-dependent_transpt_permease"/>
</dbReference>
<dbReference type="SUPFAM" id="SSF161098">
    <property type="entry name" value="MetI-like"/>
    <property type="match status" value="1"/>
</dbReference>
<accession>A0ABV6M4Z1</accession>
<evidence type="ECO:0000256" key="5">
    <source>
        <dbReference type="ARBA" id="ARBA00022989"/>
    </source>
</evidence>
<dbReference type="EMBL" id="JBHLUH010000039">
    <property type="protein sequence ID" value="MFC0529748.1"/>
    <property type="molecule type" value="Genomic_DNA"/>
</dbReference>
<keyword evidence="5 7" id="KW-1133">Transmembrane helix</keyword>
<keyword evidence="2 7" id="KW-0813">Transport</keyword>
<comment type="similarity">
    <text evidence="7">Belongs to the binding-protein-dependent transport system permease family.</text>
</comment>
<protein>
    <submittedName>
        <fullName evidence="9">ABC transporter permease</fullName>
    </submittedName>
</protein>
<dbReference type="Proteomes" id="UP001589867">
    <property type="component" value="Unassembled WGS sequence"/>
</dbReference>
<dbReference type="Gene3D" id="1.10.3720.10">
    <property type="entry name" value="MetI-like"/>
    <property type="match status" value="1"/>
</dbReference>
<evidence type="ECO:0000259" key="8">
    <source>
        <dbReference type="PROSITE" id="PS50928"/>
    </source>
</evidence>
<evidence type="ECO:0000313" key="10">
    <source>
        <dbReference type="Proteomes" id="UP001589867"/>
    </source>
</evidence>
<name>A0ABV6M4Z1_9ACTN</name>
<organism evidence="9 10">
    <name type="scientific">Phytohabitans kaempferiae</name>
    <dbReference type="NCBI Taxonomy" id="1620943"/>
    <lineage>
        <taxon>Bacteria</taxon>
        <taxon>Bacillati</taxon>
        <taxon>Actinomycetota</taxon>
        <taxon>Actinomycetes</taxon>
        <taxon>Micromonosporales</taxon>
        <taxon>Micromonosporaceae</taxon>
    </lineage>
</organism>
<evidence type="ECO:0000256" key="3">
    <source>
        <dbReference type="ARBA" id="ARBA00022475"/>
    </source>
</evidence>
<dbReference type="CDD" id="cd06261">
    <property type="entry name" value="TM_PBP2"/>
    <property type="match status" value="1"/>
</dbReference>
<evidence type="ECO:0000256" key="1">
    <source>
        <dbReference type="ARBA" id="ARBA00004651"/>
    </source>
</evidence>
<evidence type="ECO:0000313" key="9">
    <source>
        <dbReference type="EMBL" id="MFC0529748.1"/>
    </source>
</evidence>
<reference evidence="9 10" key="1">
    <citation type="submission" date="2024-09" db="EMBL/GenBank/DDBJ databases">
        <authorList>
            <person name="Sun Q."/>
            <person name="Mori K."/>
        </authorList>
    </citation>
    <scope>NUCLEOTIDE SEQUENCE [LARGE SCALE GENOMIC DNA]</scope>
    <source>
        <strain evidence="9 10">TBRC 3947</strain>
    </source>
</reference>
<dbReference type="InterPro" id="IPR035906">
    <property type="entry name" value="MetI-like_sf"/>
</dbReference>
<feature type="transmembrane region" description="Helical" evidence="7">
    <location>
        <begin position="134"/>
        <end position="159"/>
    </location>
</feature>